<dbReference type="SUPFAM" id="SSF69055">
    <property type="entry name" value="1-deoxy-D-xylulose-5-phosphate reductoisomerase, C-terminal domain"/>
    <property type="match status" value="1"/>
</dbReference>
<evidence type="ECO:0000256" key="8">
    <source>
        <dbReference type="ARBA" id="ARBA00048543"/>
    </source>
</evidence>
<gene>
    <name evidence="9" type="primary">dxr</name>
    <name evidence="13" type="ORF">IAB88_01285</name>
</gene>
<comment type="similarity">
    <text evidence="2 9">Belongs to the DXR family.</text>
</comment>
<dbReference type="NCBIfam" id="TIGR00243">
    <property type="entry name" value="Dxr"/>
    <property type="match status" value="1"/>
</dbReference>
<evidence type="ECO:0000256" key="6">
    <source>
        <dbReference type="ARBA" id="ARBA00023211"/>
    </source>
</evidence>
<sequence>MRNIKNIAILGSTGSIGTQTLDVISEYSDRLYPYLLTANHNSELLISQALKYKPRKVVIADVSHFVAVREALAGTGIEVVAGADAIAESVADTEIDIVVTALVGYSGLAPTIRAINAGKKIALANKETLVVAGELITGMLKDSVSELIPVDSEHSAIFQCLVGEDVESVEKLILTASGGPFRTMSVAEMSKVTKADALNHPNWKMGAKVTVDSASMMNKGFEMIEARWLFNIVPDRIEIVVHPQSIVHSMVEFSDGSIKAQLGLPDMRLPIRYALNYPERLQSKAERLTVDRYSSLTFEKPDMQKFPLLGMAFDAIRAGGNVPCALNAANEIAVAAFLSDKIRFVDMPVVVGKAVARNSFVANPSYDDLIATNKDIREITLSLIK</sequence>
<feature type="binding site" evidence="9">
    <location>
        <position position="41"/>
    </location>
    <ligand>
        <name>NADPH</name>
        <dbReference type="ChEBI" id="CHEBI:57783"/>
    </ligand>
</feature>
<proteinExistence type="inferred from homology"/>
<accession>A0A9D9NJQ4</accession>
<feature type="binding site" evidence="9">
    <location>
        <position position="222"/>
    </location>
    <ligand>
        <name>Mn(2+)</name>
        <dbReference type="ChEBI" id="CHEBI:29035"/>
    </ligand>
</feature>
<evidence type="ECO:0000256" key="7">
    <source>
        <dbReference type="ARBA" id="ARBA00023229"/>
    </source>
</evidence>
<feature type="domain" description="1-deoxy-D-xylulose 5-phosphate reductoisomerase N-terminal" evidence="10">
    <location>
        <begin position="7"/>
        <end position="133"/>
    </location>
</feature>
<feature type="binding site" evidence="9">
    <location>
        <position position="127"/>
    </location>
    <ligand>
        <name>NADPH</name>
        <dbReference type="ChEBI" id="CHEBI:57783"/>
    </ligand>
</feature>
<evidence type="ECO:0000259" key="12">
    <source>
        <dbReference type="Pfam" id="PF13288"/>
    </source>
</evidence>
<feature type="binding site" evidence="9">
    <location>
        <position position="219"/>
    </location>
    <ligand>
        <name>1-deoxy-D-xylulose 5-phosphate</name>
        <dbReference type="ChEBI" id="CHEBI:57792"/>
    </ligand>
</feature>
<feature type="binding site" evidence="9">
    <location>
        <position position="13"/>
    </location>
    <ligand>
        <name>NADPH</name>
        <dbReference type="ChEBI" id="CHEBI:57783"/>
    </ligand>
</feature>
<dbReference type="SUPFAM" id="SSF51735">
    <property type="entry name" value="NAD(P)-binding Rossmann-fold domains"/>
    <property type="match status" value="1"/>
</dbReference>
<dbReference type="PANTHER" id="PTHR30525:SF0">
    <property type="entry name" value="1-DEOXY-D-XYLULOSE 5-PHOSPHATE REDUCTOISOMERASE, CHLOROPLASTIC"/>
    <property type="match status" value="1"/>
</dbReference>
<feature type="binding site" evidence="9">
    <location>
        <position position="222"/>
    </location>
    <ligand>
        <name>1-deoxy-D-xylulose 5-phosphate</name>
        <dbReference type="ChEBI" id="CHEBI:57792"/>
    </ligand>
</feature>
<evidence type="ECO:0000313" key="13">
    <source>
        <dbReference type="EMBL" id="MBO8475608.1"/>
    </source>
</evidence>
<feature type="binding site" evidence="9">
    <location>
        <position position="153"/>
    </location>
    <ligand>
        <name>1-deoxy-D-xylulose 5-phosphate</name>
        <dbReference type="ChEBI" id="CHEBI:57792"/>
    </ligand>
</feature>
<dbReference type="InterPro" id="IPR036291">
    <property type="entry name" value="NAD(P)-bd_dom_sf"/>
</dbReference>
<dbReference type="EC" id="1.1.1.267" evidence="9"/>
<dbReference type="Gene3D" id="1.10.1740.10">
    <property type="match status" value="1"/>
</dbReference>
<feature type="binding site" evidence="9">
    <location>
        <position position="16"/>
    </location>
    <ligand>
        <name>NADPH</name>
        <dbReference type="ChEBI" id="CHEBI:57783"/>
    </ligand>
</feature>
<name>A0A9D9NJQ4_9BACT</name>
<keyword evidence="3 9" id="KW-0479">Metal-binding</keyword>
<evidence type="ECO:0000259" key="11">
    <source>
        <dbReference type="Pfam" id="PF08436"/>
    </source>
</evidence>
<evidence type="ECO:0000256" key="3">
    <source>
        <dbReference type="ARBA" id="ARBA00022723"/>
    </source>
</evidence>
<dbReference type="InterPro" id="IPR036169">
    <property type="entry name" value="DXPR_C_sf"/>
</dbReference>
<evidence type="ECO:0000256" key="2">
    <source>
        <dbReference type="ARBA" id="ARBA00006825"/>
    </source>
</evidence>
<feature type="binding site" evidence="9">
    <location>
        <position position="206"/>
    </location>
    <ligand>
        <name>NADPH</name>
        <dbReference type="ChEBI" id="CHEBI:57783"/>
    </ligand>
</feature>
<evidence type="ECO:0000256" key="1">
    <source>
        <dbReference type="ARBA" id="ARBA00005094"/>
    </source>
</evidence>
<keyword evidence="4 9" id="KW-0521">NADP</keyword>
<feature type="binding site" evidence="9">
    <location>
        <position position="152"/>
    </location>
    <ligand>
        <name>1-deoxy-D-xylulose 5-phosphate</name>
        <dbReference type="ChEBI" id="CHEBI:57792"/>
    </ligand>
</feature>
<dbReference type="PANTHER" id="PTHR30525">
    <property type="entry name" value="1-DEOXY-D-XYLULOSE 5-PHOSPHATE REDUCTOISOMERASE"/>
    <property type="match status" value="1"/>
</dbReference>
<comment type="catalytic activity">
    <reaction evidence="8">
        <text>2-C-methyl-D-erythritol 4-phosphate + NADP(+) = 1-deoxy-D-xylulose 5-phosphate + NADPH + H(+)</text>
        <dbReference type="Rhea" id="RHEA:13717"/>
        <dbReference type="ChEBI" id="CHEBI:15378"/>
        <dbReference type="ChEBI" id="CHEBI:57783"/>
        <dbReference type="ChEBI" id="CHEBI:57792"/>
        <dbReference type="ChEBI" id="CHEBI:58262"/>
        <dbReference type="ChEBI" id="CHEBI:58349"/>
        <dbReference type="EC" id="1.1.1.267"/>
    </reaction>
    <physiologicalReaction direction="right-to-left" evidence="8">
        <dbReference type="Rhea" id="RHEA:13719"/>
    </physiologicalReaction>
</comment>
<dbReference type="GO" id="GO:0070402">
    <property type="term" value="F:NADPH binding"/>
    <property type="evidence" value="ECO:0007669"/>
    <property type="project" value="InterPro"/>
</dbReference>
<dbReference type="PIRSF" id="PIRSF006205">
    <property type="entry name" value="Dxp_reductismrs"/>
    <property type="match status" value="1"/>
</dbReference>
<dbReference type="Proteomes" id="UP000823598">
    <property type="component" value="Unassembled WGS sequence"/>
</dbReference>
<evidence type="ECO:0000313" key="14">
    <source>
        <dbReference type="Proteomes" id="UP000823598"/>
    </source>
</evidence>
<evidence type="ECO:0000256" key="4">
    <source>
        <dbReference type="ARBA" id="ARBA00022857"/>
    </source>
</evidence>
<keyword evidence="7 9" id="KW-0414">Isoprene biosynthesis</keyword>
<keyword evidence="9" id="KW-0460">Magnesium</keyword>
<reference evidence="13" key="1">
    <citation type="submission" date="2020-10" db="EMBL/GenBank/DDBJ databases">
        <authorList>
            <person name="Gilroy R."/>
        </authorList>
    </citation>
    <scope>NUCLEOTIDE SEQUENCE</scope>
    <source>
        <strain evidence="13">6919</strain>
    </source>
</reference>
<dbReference type="Pfam" id="PF02670">
    <property type="entry name" value="DXP_reductoisom"/>
    <property type="match status" value="1"/>
</dbReference>
<dbReference type="NCBIfam" id="NF009114">
    <property type="entry name" value="PRK12464.1"/>
    <property type="match status" value="1"/>
</dbReference>
<evidence type="ECO:0000256" key="5">
    <source>
        <dbReference type="ARBA" id="ARBA00023002"/>
    </source>
</evidence>
<keyword evidence="5 9" id="KW-0560">Oxidoreductase</keyword>
<dbReference type="InterPro" id="IPR003821">
    <property type="entry name" value="DXP_reductoisomerase"/>
</dbReference>
<dbReference type="GO" id="GO:0030604">
    <property type="term" value="F:1-deoxy-D-xylulose-5-phosphate reductoisomerase activity"/>
    <property type="evidence" value="ECO:0007669"/>
    <property type="project" value="UniProtKB-UniRule"/>
</dbReference>
<dbReference type="AlphaFoldDB" id="A0A9D9NJQ4"/>
<evidence type="ECO:0000259" key="10">
    <source>
        <dbReference type="Pfam" id="PF02670"/>
    </source>
</evidence>
<dbReference type="InterPro" id="IPR013512">
    <property type="entry name" value="DXP_reductoisomerase_N"/>
</dbReference>
<keyword evidence="6 9" id="KW-0464">Manganese</keyword>
<feature type="binding site" evidence="9">
    <location>
        <position position="126"/>
    </location>
    <ligand>
        <name>1-deoxy-D-xylulose 5-phosphate</name>
        <dbReference type="ChEBI" id="CHEBI:57792"/>
    </ligand>
</feature>
<dbReference type="InterPro" id="IPR013644">
    <property type="entry name" value="DXP_reductoisomerase_C"/>
</dbReference>
<comment type="pathway">
    <text evidence="1 9">Isoprenoid biosynthesis; isopentenyl diphosphate biosynthesis via DXP pathway; isopentenyl diphosphate from 1-deoxy-D-xylulose 5-phosphate: step 1/6.</text>
</comment>
<dbReference type="Gene3D" id="3.40.50.720">
    <property type="entry name" value="NAD(P)-binding Rossmann-like Domain"/>
    <property type="match status" value="1"/>
</dbReference>
<evidence type="ECO:0000256" key="9">
    <source>
        <dbReference type="HAMAP-Rule" id="MF_00183"/>
    </source>
</evidence>
<dbReference type="FunFam" id="3.40.50.720:FF:000045">
    <property type="entry name" value="1-deoxy-D-xylulose 5-phosphate reductoisomerase"/>
    <property type="match status" value="1"/>
</dbReference>
<feature type="binding site" evidence="9">
    <location>
        <position position="153"/>
    </location>
    <ligand>
        <name>Mn(2+)</name>
        <dbReference type="ChEBI" id="CHEBI:29035"/>
    </ligand>
</feature>
<comment type="cofactor">
    <cofactor evidence="9">
        <name>Mg(2+)</name>
        <dbReference type="ChEBI" id="CHEBI:18420"/>
    </cofactor>
    <cofactor evidence="9">
        <name>Mn(2+)</name>
        <dbReference type="ChEBI" id="CHEBI:29035"/>
    </cofactor>
</comment>
<feature type="binding site" evidence="9">
    <location>
        <position position="15"/>
    </location>
    <ligand>
        <name>NADPH</name>
        <dbReference type="ChEBI" id="CHEBI:57783"/>
    </ligand>
</feature>
<reference evidence="13" key="2">
    <citation type="journal article" date="2021" name="PeerJ">
        <title>Extensive microbial diversity within the chicken gut microbiome revealed by metagenomics and culture.</title>
        <authorList>
            <person name="Gilroy R."/>
            <person name="Ravi A."/>
            <person name="Getino M."/>
            <person name="Pursley I."/>
            <person name="Horton D.L."/>
            <person name="Alikhan N.F."/>
            <person name="Baker D."/>
            <person name="Gharbi K."/>
            <person name="Hall N."/>
            <person name="Watson M."/>
            <person name="Adriaenssens E.M."/>
            <person name="Foster-Nyarko E."/>
            <person name="Jarju S."/>
            <person name="Secka A."/>
            <person name="Antonio M."/>
            <person name="Oren A."/>
            <person name="Chaudhuri R.R."/>
            <person name="La Ragione R."/>
            <person name="Hildebrand F."/>
            <person name="Pallen M.J."/>
        </authorList>
    </citation>
    <scope>NUCLEOTIDE SEQUENCE</scope>
    <source>
        <strain evidence="13">6919</strain>
    </source>
</reference>
<feature type="binding site" evidence="9">
    <location>
        <position position="125"/>
    </location>
    <ligand>
        <name>NADPH</name>
        <dbReference type="ChEBI" id="CHEBI:57783"/>
    </ligand>
</feature>
<comment type="caution">
    <text evidence="9">Lacks conserved residue(s) required for the propagation of feature annotation.</text>
</comment>
<dbReference type="GO" id="GO:0030145">
    <property type="term" value="F:manganese ion binding"/>
    <property type="evidence" value="ECO:0007669"/>
    <property type="project" value="TreeGrafter"/>
</dbReference>
<dbReference type="EMBL" id="JADIMC010000018">
    <property type="protein sequence ID" value="MBO8475608.1"/>
    <property type="molecule type" value="Genomic_DNA"/>
</dbReference>
<feature type="domain" description="DXP reductoisomerase C-terminal" evidence="12">
    <location>
        <begin position="262"/>
        <end position="378"/>
    </location>
</feature>
<protein>
    <recommendedName>
        <fullName evidence="9">1-deoxy-D-xylulose 5-phosphate reductoisomerase</fullName>
        <shortName evidence="9">DXP reductoisomerase</shortName>
        <ecNumber evidence="9">1.1.1.267</ecNumber>
    </recommendedName>
    <alternativeName>
        <fullName evidence="9">1-deoxyxylulose-5-phosphate reductoisomerase</fullName>
    </alternativeName>
    <alternativeName>
        <fullName evidence="9">2-C-methyl-D-erythritol 4-phosphate synthase</fullName>
    </alternativeName>
</protein>
<comment type="function">
    <text evidence="9">Catalyzes the NADPH-dependent rearrangement and reduction of 1-deoxy-D-xylulose-5-phosphate (DXP) to 2-C-methyl-D-erythritol 4-phosphate (MEP).</text>
</comment>
<dbReference type="HAMAP" id="MF_00183">
    <property type="entry name" value="DXP_reductoisom"/>
    <property type="match status" value="1"/>
</dbReference>
<feature type="binding site" evidence="9">
    <location>
        <position position="218"/>
    </location>
    <ligand>
        <name>1-deoxy-D-xylulose 5-phosphate</name>
        <dbReference type="ChEBI" id="CHEBI:57792"/>
    </ligand>
</feature>
<feature type="binding site" evidence="9">
    <location>
        <position position="213"/>
    </location>
    <ligand>
        <name>1-deoxy-D-xylulose 5-phosphate</name>
        <dbReference type="ChEBI" id="CHEBI:57792"/>
    </ligand>
</feature>
<dbReference type="SUPFAM" id="SSF55347">
    <property type="entry name" value="Glyceraldehyde-3-phosphate dehydrogenase-like, C-terminal domain"/>
    <property type="match status" value="1"/>
</dbReference>
<dbReference type="InterPro" id="IPR026877">
    <property type="entry name" value="DXPR_C"/>
</dbReference>
<dbReference type="GO" id="GO:0051484">
    <property type="term" value="P:isopentenyl diphosphate biosynthetic process, methylerythritol 4-phosphate pathway involved in terpenoid biosynthetic process"/>
    <property type="evidence" value="ECO:0007669"/>
    <property type="project" value="UniProtKB-ARBA"/>
</dbReference>
<feature type="binding site" evidence="9">
    <location>
        <position position="200"/>
    </location>
    <ligand>
        <name>1-deoxy-D-xylulose 5-phosphate</name>
        <dbReference type="ChEBI" id="CHEBI:57792"/>
    </ligand>
</feature>
<dbReference type="Pfam" id="PF08436">
    <property type="entry name" value="DXP_redisom_C"/>
    <property type="match status" value="1"/>
</dbReference>
<comment type="caution">
    <text evidence="13">The sequence shown here is derived from an EMBL/GenBank/DDBJ whole genome shotgun (WGS) entry which is preliminary data.</text>
</comment>
<dbReference type="Pfam" id="PF13288">
    <property type="entry name" value="DXPR_C"/>
    <property type="match status" value="1"/>
</dbReference>
<feature type="binding site" evidence="9">
    <location>
        <position position="151"/>
    </location>
    <ligand>
        <name>Mn(2+)</name>
        <dbReference type="ChEBI" id="CHEBI:29035"/>
    </ligand>
</feature>
<feature type="binding site" evidence="9">
    <location>
        <position position="14"/>
    </location>
    <ligand>
        <name>NADPH</name>
        <dbReference type="ChEBI" id="CHEBI:57783"/>
    </ligand>
</feature>
<feature type="binding site" evidence="9">
    <location>
        <position position="177"/>
    </location>
    <ligand>
        <name>1-deoxy-D-xylulose 5-phosphate</name>
        <dbReference type="ChEBI" id="CHEBI:57792"/>
    </ligand>
</feature>
<feature type="domain" description="1-deoxy-D-xylulose 5-phosphate reductoisomerase C-terminal" evidence="11">
    <location>
        <begin position="147"/>
        <end position="230"/>
    </location>
</feature>
<organism evidence="13 14">
    <name type="scientific">Candidatus Limisoma faecipullorum</name>
    <dbReference type="NCBI Taxonomy" id="2840854"/>
    <lineage>
        <taxon>Bacteria</taxon>
        <taxon>Pseudomonadati</taxon>
        <taxon>Bacteroidota</taxon>
        <taxon>Bacteroidia</taxon>
        <taxon>Bacteroidales</taxon>
        <taxon>Candidatus Limisoma</taxon>
    </lineage>
</organism>